<organism evidence="1 2">
    <name type="scientific">Pseudomonas petrae</name>
    <dbReference type="NCBI Taxonomy" id="2912190"/>
    <lineage>
        <taxon>Bacteria</taxon>
        <taxon>Pseudomonadati</taxon>
        <taxon>Pseudomonadota</taxon>
        <taxon>Gammaproteobacteria</taxon>
        <taxon>Pseudomonadales</taxon>
        <taxon>Pseudomonadaceae</taxon>
        <taxon>Pseudomonas</taxon>
    </lineage>
</organism>
<protein>
    <submittedName>
        <fullName evidence="1">Uncharacterized protein</fullName>
    </submittedName>
</protein>
<comment type="caution">
    <text evidence="1">The sequence shown here is derived from an EMBL/GenBank/DDBJ whole genome shotgun (WGS) entry which is preliminary data.</text>
</comment>
<evidence type="ECO:0000313" key="2">
    <source>
        <dbReference type="Proteomes" id="UP001162905"/>
    </source>
</evidence>
<dbReference type="InterPro" id="IPR036271">
    <property type="entry name" value="Tet_transcr_reg_TetR-rel_C_sf"/>
</dbReference>
<dbReference type="EMBL" id="JAKJXH010000018">
    <property type="protein sequence ID" value="MCF7543928.1"/>
    <property type="molecule type" value="Genomic_DNA"/>
</dbReference>
<sequence length="57" mass="6220">MGLEIPATVDAGSLARFVQNVQFGMSIQARDGVTVEELEQVARVAMSGWDAQVRRLD</sequence>
<name>A0ABS9I867_9PSED</name>
<keyword evidence="2" id="KW-1185">Reference proteome</keyword>
<accession>A0ABS9I867</accession>
<dbReference type="RefSeq" id="WP_237253376.1">
    <property type="nucleotide sequence ID" value="NZ_JAKJXE010000014.1"/>
</dbReference>
<gene>
    <name evidence="1" type="ORF">L4G47_17145</name>
</gene>
<dbReference type="Proteomes" id="UP001162905">
    <property type="component" value="Unassembled WGS sequence"/>
</dbReference>
<dbReference type="Gene3D" id="1.10.357.10">
    <property type="entry name" value="Tetracycline Repressor, domain 2"/>
    <property type="match status" value="1"/>
</dbReference>
<dbReference type="SUPFAM" id="SSF48498">
    <property type="entry name" value="Tetracyclin repressor-like, C-terminal domain"/>
    <property type="match status" value="1"/>
</dbReference>
<evidence type="ECO:0000313" key="1">
    <source>
        <dbReference type="EMBL" id="MCF7543928.1"/>
    </source>
</evidence>
<proteinExistence type="predicted"/>
<reference evidence="1" key="1">
    <citation type="submission" date="2022-01" db="EMBL/GenBank/DDBJ databases">
        <title>Pseudomonas sp. nov. isolated from Antarctic regolith.</title>
        <authorList>
            <person name="Novakova D."/>
            <person name="Sedlar K."/>
        </authorList>
    </citation>
    <scope>NUCLEOTIDE SEQUENCE</scope>
    <source>
        <strain evidence="1">P2647</strain>
    </source>
</reference>